<reference evidence="2" key="1">
    <citation type="submission" date="2022-11" db="EMBL/GenBank/DDBJ databases">
        <title>Temperate bacteriophages infecting mucin-degrading bacterium Ruminococcus gnavus from the human gut.</title>
        <authorList>
            <person name="Buttimer C."/>
        </authorList>
    </citation>
    <scope>NUCLEOTIDE SEQUENCE</scope>
    <source>
        <strain evidence="2">CCUG 49994</strain>
    </source>
</reference>
<evidence type="ECO:0000313" key="3">
    <source>
        <dbReference type="Proteomes" id="UP001079535"/>
    </source>
</evidence>
<evidence type="ECO:0000256" key="1">
    <source>
        <dbReference type="SAM" id="MobiDB-lite"/>
    </source>
</evidence>
<dbReference type="AlphaFoldDB" id="A0A9Q4F1W6"/>
<proteinExistence type="predicted"/>
<feature type="region of interest" description="Disordered" evidence="1">
    <location>
        <begin position="134"/>
        <end position="158"/>
    </location>
</feature>
<dbReference type="Proteomes" id="UP001079535">
    <property type="component" value="Unassembled WGS sequence"/>
</dbReference>
<accession>A0A9Q4F1W6</accession>
<comment type="caution">
    <text evidence="2">The sequence shown here is derived from an EMBL/GenBank/DDBJ whole genome shotgun (WGS) entry which is preliminary data.</text>
</comment>
<organism evidence="2 3">
    <name type="scientific">Mediterraneibacter gnavus</name>
    <name type="common">Ruminococcus gnavus</name>
    <dbReference type="NCBI Taxonomy" id="33038"/>
    <lineage>
        <taxon>Bacteria</taxon>
        <taxon>Bacillati</taxon>
        <taxon>Bacillota</taxon>
        <taxon>Clostridia</taxon>
        <taxon>Lachnospirales</taxon>
        <taxon>Lachnospiraceae</taxon>
        <taxon>Mediterraneibacter</taxon>
    </lineage>
</organism>
<gene>
    <name evidence="2" type="ORF">OZZ17_14700</name>
</gene>
<dbReference type="EMBL" id="JAPRAY010000023">
    <property type="protein sequence ID" value="MCZ0668770.1"/>
    <property type="molecule type" value="Genomic_DNA"/>
</dbReference>
<dbReference type="RefSeq" id="WP_101874802.1">
    <property type="nucleotide sequence ID" value="NZ_JAPRAY010000023.1"/>
</dbReference>
<name>A0A9Q4F1W6_MEDGN</name>
<protein>
    <submittedName>
        <fullName evidence="2">Uncharacterized protein</fullName>
    </submittedName>
</protein>
<sequence length="158" mass="17843">MAGYENRQDNAQDRAEVTIKFGKGLMGEPFTSKNGKELVEIKIPNADRSDSRPWESFVVPANFVHENQYGKGIWMKLPEDGVTKLSRNVLEGQDASGRNIWGRESREITNKELKALVETYKTRDRGSVMTDLAEKKAEMGSRPPFGRSGKAHDDLPFR</sequence>
<evidence type="ECO:0000313" key="2">
    <source>
        <dbReference type="EMBL" id="MCZ0668770.1"/>
    </source>
</evidence>